<organism evidence="6 7">
    <name type="scientific">Tilletia horrida</name>
    <dbReference type="NCBI Taxonomy" id="155126"/>
    <lineage>
        <taxon>Eukaryota</taxon>
        <taxon>Fungi</taxon>
        <taxon>Dikarya</taxon>
        <taxon>Basidiomycota</taxon>
        <taxon>Ustilaginomycotina</taxon>
        <taxon>Exobasidiomycetes</taxon>
        <taxon>Tilletiales</taxon>
        <taxon>Tilletiaceae</taxon>
        <taxon>Tilletia</taxon>
    </lineage>
</organism>
<dbReference type="InterPro" id="IPR008271">
    <property type="entry name" value="Ser/Thr_kinase_AS"/>
</dbReference>
<name>A0AAN6GLE7_9BASI</name>
<dbReference type="Proteomes" id="UP001176517">
    <property type="component" value="Unassembled WGS sequence"/>
</dbReference>
<dbReference type="InterPro" id="IPR000719">
    <property type="entry name" value="Prot_kinase_dom"/>
</dbReference>
<proteinExistence type="inferred from homology"/>
<keyword evidence="6" id="KW-0418">Kinase</keyword>
<feature type="domain" description="Protein kinase" evidence="5">
    <location>
        <begin position="139"/>
        <end position="345"/>
    </location>
</feature>
<dbReference type="CDD" id="cd00180">
    <property type="entry name" value="PKc"/>
    <property type="match status" value="1"/>
</dbReference>
<protein>
    <submittedName>
        <fullName evidence="6">Cyclin-dependent kinase 2</fullName>
        <ecNumber evidence="6">2.7.11.22</ecNumber>
    </submittedName>
</protein>
<evidence type="ECO:0000259" key="5">
    <source>
        <dbReference type="PROSITE" id="PS50011"/>
    </source>
</evidence>
<dbReference type="EC" id="2.7.11.22" evidence="6"/>
<keyword evidence="6" id="KW-0808">Transferase</keyword>
<evidence type="ECO:0000256" key="2">
    <source>
        <dbReference type="ARBA" id="ARBA00022741"/>
    </source>
</evidence>
<keyword evidence="2" id="KW-0547">Nucleotide-binding</keyword>
<dbReference type="Pfam" id="PF00069">
    <property type="entry name" value="Pkinase"/>
    <property type="match status" value="1"/>
</dbReference>
<keyword evidence="7" id="KW-1185">Reference proteome</keyword>
<dbReference type="PROSITE" id="PS50011">
    <property type="entry name" value="PROTEIN_KINASE_DOM"/>
    <property type="match status" value="1"/>
</dbReference>
<dbReference type="GO" id="GO:0005634">
    <property type="term" value="C:nucleus"/>
    <property type="evidence" value="ECO:0007669"/>
    <property type="project" value="TreeGrafter"/>
</dbReference>
<dbReference type="GO" id="GO:0004693">
    <property type="term" value="F:cyclin-dependent protein serine/threonine kinase activity"/>
    <property type="evidence" value="ECO:0007669"/>
    <property type="project" value="UniProtKB-EC"/>
</dbReference>
<evidence type="ECO:0000313" key="6">
    <source>
        <dbReference type="EMBL" id="KAK0545525.1"/>
    </source>
</evidence>
<dbReference type="GO" id="GO:0005524">
    <property type="term" value="F:ATP binding"/>
    <property type="evidence" value="ECO:0007669"/>
    <property type="project" value="UniProtKB-KW"/>
</dbReference>
<reference evidence="6" key="1">
    <citation type="journal article" date="2023" name="PhytoFront">
        <title>Draft Genome Resources of Seven Strains of Tilletia horrida, Causal Agent of Kernel Smut of Rice.</title>
        <authorList>
            <person name="Khanal S."/>
            <person name="Antony Babu S."/>
            <person name="Zhou X.G."/>
        </authorList>
    </citation>
    <scope>NUCLEOTIDE SEQUENCE</scope>
    <source>
        <strain evidence="6">TX6</strain>
    </source>
</reference>
<dbReference type="PANTHER" id="PTHR24056">
    <property type="entry name" value="CELL DIVISION PROTEIN KINASE"/>
    <property type="match status" value="1"/>
</dbReference>
<keyword evidence="4" id="KW-0175">Coiled coil</keyword>
<dbReference type="InterPro" id="IPR011009">
    <property type="entry name" value="Kinase-like_dom_sf"/>
</dbReference>
<dbReference type="Gene3D" id="1.10.510.10">
    <property type="entry name" value="Transferase(Phosphotransferase) domain 1"/>
    <property type="match status" value="1"/>
</dbReference>
<dbReference type="SUPFAM" id="SSF56112">
    <property type="entry name" value="Protein kinase-like (PK-like)"/>
    <property type="match status" value="1"/>
</dbReference>
<dbReference type="SMART" id="SM00220">
    <property type="entry name" value="S_TKc"/>
    <property type="match status" value="1"/>
</dbReference>
<accession>A0AAN6GLE7</accession>
<evidence type="ECO:0000313" key="7">
    <source>
        <dbReference type="Proteomes" id="UP001176517"/>
    </source>
</evidence>
<evidence type="ECO:0000256" key="1">
    <source>
        <dbReference type="ARBA" id="ARBA00006485"/>
    </source>
</evidence>
<feature type="coiled-coil region" evidence="4">
    <location>
        <begin position="80"/>
        <end position="128"/>
    </location>
</feature>
<comment type="similarity">
    <text evidence="1">Belongs to the protein kinase superfamily. CMGC Ser/Thr protein kinase family. CDC2/CDKX subfamily.</text>
</comment>
<comment type="caution">
    <text evidence="6">The sequence shown here is derived from an EMBL/GenBank/DDBJ whole genome shotgun (WGS) entry which is preliminary data.</text>
</comment>
<dbReference type="InterPro" id="IPR050108">
    <property type="entry name" value="CDK"/>
</dbReference>
<evidence type="ECO:0000256" key="4">
    <source>
        <dbReference type="SAM" id="Coils"/>
    </source>
</evidence>
<keyword evidence="3" id="KW-0067">ATP-binding</keyword>
<dbReference type="AlphaFoldDB" id="A0AAN6GLE7"/>
<gene>
    <name evidence="6" type="primary">CDK2</name>
    <name evidence="6" type="ORF">OC846_005630</name>
</gene>
<dbReference type="EMBL" id="JAPDMZ010000227">
    <property type="protein sequence ID" value="KAK0545525.1"/>
    <property type="molecule type" value="Genomic_DNA"/>
</dbReference>
<dbReference type="PROSITE" id="PS00108">
    <property type="entry name" value="PROTEIN_KINASE_ST"/>
    <property type="match status" value="1"/>
</dbReference>
<sequence length="345" mass="39222">MEQRLVAALGQVSAYKGTTAVAGKERDRLKAEIADLTRKSKTTHNCSFCQQCSVCKACFVAKERETIGLTRDVGSKDLLAKVREEERKVMKKNLDQAEAKTKSLEREVAELKRRLQTAEDENARLAWNVATINLSSRYERRGTPLGQGGYGEVYARKHHLTGSVFAVKRIDVTGAKVGHSPSETRVAVREDVFREMSVYDTFRKTQDARRFSNLVDLILETDGSRMFVSLVMEKCAMSLRSKINHSRLKFETVLKYSTELLDGICALHTANINHLDLKPENILVDDQGHLKITDFGLSDRRGNTNLQLYNIMVCTVWYRPPEVFLRRGLYDIVDLWSFDVIVLEL</sequence>
<evidence type="ECO:0000256" key="3">
    <source>
        <dbReference type="ARBA" id="ARBA00022840"/>
    </source>
</evidence>